<dbReference type="InterPro" id="IPR000150">
    <property type="entry name" value="Cof"/>
</dbReference>
<dbReference type="Pfam" id="PF08282">
    <property type="entry name" value="Hydrolase_3"/>
    <property type="match status" value="1"/>
</dbReference>
<dbReference type="PROSITE" id="PS01228">
    <property type="entry name" value="COF_1"/>
    <property type="match status" value="1"/>
</dbReference>
<sequence>MEQKQMRFLFAIDLDGTLLSSSASGEIHERTLKAIERAKREGHVVCILTGRPWRSTKPIYEKLGLDTVVANYNGAQIHNPKDENFIPYIKYLDLNEMLYVLGDPKVEKEISNVAIEGPGWVQLQHRDKDLESVFGFSSSPKFKVGINYNKIPLKPTGIIFDVKPTTDVEALRTYLKRKYGDLGEFSYWSKGKNLTPVFDITNVSVNKGAALSLLSRFYSIDLDHTIAIGDGFNDVPMFKVASISVAVGNATYDVKKYATIKLRKQNDEGAVGYFIDKILDDPQKIIDKSNAVLEKIIKRHWVSEDDDE</sequence>
<dbReference type="OrthoDB" id="9781413at2"/>
<dbReference type="SUPFAM" id="SSF56784">
    <property type="entry name" value="HAD-like"/>
    <property type="match status" value="1"/>
</dbReference>
<evidence type="ECO:0000313" key="2">
    <source>
        <dbReference type="EMBL" id="VEU78208.1"/>
    </source>
</evidence>
<dbReference type="NCBIfam" id="TIGR00099">
    <property type="entry name" value="Cof-subfamily"/>
    <property type="match status" value="1"/>
</dbReference>
<dbReference type="CDD" id="cd07516">
    <property type="entry name" value="HAD_Pase"/>
    <property type="match status" value="1"/>
</dbReference>
<gene>
    <name evidence="2" type="primary">cof</name>
    <name evidence="2" type="ORF">NCTC10184_00437</name>
</gene>
<accession>A0A449BAZ5</accession>
<dbReference type="KEGG" id="mcob:NCTC10184_00437"/>
<dbReference type="InterPro" id="IPR036412">
    <property type="entry name" value="HAD-like_sf"/>
</dbReference>
<evidence type="ECO:0000256" key="1">
    <source>
        <dbReference type="ARBA" id="ARBA00034778"/>
    </source>
</evidence>
<dbReference type="RefSeq" id="WP_129623047.1">
    <property type="nucleotide sequence ID" value="NZ_LR215043.1"/>
</dbReference>
<name>A0A449BAZ5_9BACT</name>
<dbReference type="NCBIfam" id="TIGR01484">
    <property type="entry name" value="HAD-SF-IIB"/>
    <property type="match status" value="1"/>
</dbReference>
<dbReference type="Proteomes" id="UP000290876">
    <property type="component" value="Chromosome"/>
</dbReference>
<keyword evidence="2" id="KW-0378">Hydrolase</keyword>
<evidence type="ECO:0000313" key="3">
    <source>
        <dbReference type="Proteomes" id="UP000290876"/>
    </source>
</evidence>
<organism evidence="2 3">
    <name type="scientific">Mycoplasmopsis columbinasalis</name>
    <dbReference type="NCBI Taxonomy" id="114880"/>
    <lineage>
        <taxon>Bacteria</taxon>
        <taxon>Bacillati</taxon>
        <taxon>Mycoplasmatota</taxon>
        <taxon>Mycoplasmoidales</taxon>
        <taxon>Metamycoplasmataceae</taxon>
        <taxon>Mycoplasmopsis</taxon>
    </lineage>
</organism>
<dbReference type="GO" id="GO:0000287">
    <property type="term" value="F:magnesium ion binding"/>
    <property type="evidence" value="ECO:0007669"/>
    <property type="project" value="TreeGrafter"/>
</dbReference>
<dbReference type="PANTHER" id="PTHR10000">
    <property type="entry name" value="PHOSPHOSERINE PHOSPHATASE"/>
    <property type="match status" value="1"/>
</dbReference>
<dbReference type="GO" id="GO:0016791">
    <property type="term" value="F:phosphatase activity"/>
    <property type="evidence" value="ECO:0007669"/>
    <property type="project" value="TreeGrafter"/>
</dbReference>
<proteinExistence type="inferred from homology"/>
<dbReference type="InterPro" id="IPR006379">
    <property type="entry name" value="HAD-SF_hydro_IIB"/>
</dbReference>
<comment type="similarity">
    <text evidence="1">Belongs to the HAD-like hydrolase superfamily. Cof family.</text>
</comment>
<dbReference type="PANTHER" id="PTHR10000:SF23">
    <property type="entry name" value="5-AMINO-6-(5-PHOSPHO-D-RIBITYLAMINO)URACIL PHOSPHATASE YITU"/>
    <property type="match status" value="1"/>
</dbReference>
<dbReference type="AlphaFoldDB" id="A0A449BAZ5"/>
<dbReference type="Gene3D" id="3.30.1240.10">
    <property type="match status" value="1"/>
</dbReference>
<dbReference type="EC" id="3.6.1.-" evidence="2"/>
<reference evidence="2 3" key="1">
    <citation type="submission" date="2019-01" db="EMBL/GenBank/DDBJ databases">
        <authorList>
            <consortium name="Pathogen Informatics"/>
        </authorList>
    </citation>
    <scope>NUCLEOTIDE SEQUENCE [LARGE SCALE GENOMIC DNA]</scope>
    <source>
        <strain evidence="2 3">NCTC10184</strain>
    </source>
</reference>
<keyword evidence="3" id="KW-1185">Reference proteome</keyword>
<dbReference type="EMBL" id="LR215043">
    <property type="protein sequence ID" value="VEU78208.1"/>
    <property type="molecule type" value="Genomic_DNA"/>
</dbReference>
<dbReference type="Gene3D" id="3.40.50.1000">
    <property type="entry name" value="HAD superfamily/HAD-like"/>
    <property type="match status" value="1"/>
</dbReference>
<dbReference type="InterPro" id="IPR023214">
    <property type="entry name" value="HAD_sf"/>
</dbReference>
<protein>
    <submittedName>
        <fullName evidence="2">Cof-like hydrolase</fullName>
        <ecNumber evidence="2">3.6.1.-</ecNumber>
    </submittedName>
</protein>
<dbReference type="GO" id="GO:0005829">
    <property type="term" value="C:cytosol"/>
    <property type="evidence" value="ECO:0007669"/>
    <property type="project" value="TreeGrafter"/>
</dbReference>